<evidence type="ECO:0000313" key="2">
    <source>
        <dbReference type="Proteomes" id="UP000766570"/>
    </source>
</evidence>
<keyword evidence="2" id="KW-1185">Reference proteome</keyword>
<name>A0ABS4WG36_9MICC</name>
<dbReference type="EMBL" id="JAGIOE010000001">
    <property type="protein sequence ID" value="MBP2375166.1"/>
    <property type="molecule type" value="Genomic_DNA"/>
</dbReference>
<gene>
    <name evidence="1" type="ORF">JOF46_003078</name>
</gene>
<dbReference type="Proteomes" id="UP000766570">
    <property type="component" value="Unassembled WGS sequence"/>
</dbReference>
<dbReference type="RefSeq" id="WP_209908462.1">
    <property type="nucleotide sequence ID" value="NZ_BAAAMI010000008.1"/>
</dbReference>
<organism evidence="1 2">
    <name type="scientific">Paeniglutamicibacter psychrophenolicus</name>
    <dbReference type="NCBI Taxonomy" id="257454"/>
    <lineage>
        <taxon>Bacteria</taxon>
        <taxon>Bacillati</taxon>
        <taxon>Actinomycetota</taxon>
        <taxon>Actinomycetes</taxon>
        <taxon>Micrococcales</taxon>
        <taxon>Micrococcaceae</taxon>
        <taxon>Paeniglutamicibacter</taxon>
    </lineage>
</organism>
<comment type="caution">
    <text evidence="1">The sequence shown here is derived from an EMBL/GenBank/DDBJ whole genome shotgun (WGS) entry which is preliminary data.</text>
</comment>
<accession>A0ABS4WG36</accession>
<dbReference type="Pfam" id="PF13665">
    <property type="entry name" value="Tox-PAAR-like"/>
    <property type="match status" value="1"/>
</dbReference>
<evidence type="ECO:0000313" key="1">
    <source>
        <dbReference type="EMBL" id="MBP2375166.1"/>
    </source>
</evidence>
<protein>
    <submittedName>
        <fullName evidence="1">Zn-binding protein involved in type VI secretion</fullName>
    </submittedName>
</protein>
<sequence>MAQPIATTTGICFAFPDVLNTPSGPSMVPMPYPNIAQLSAAGDVAGNVNAGGKPVVLKGSSIDSSSGGEAGTGKAASNGAQLGACIFGSASATVKANGQGIVRQGDSTAQNCLSKTDSSGNAVGQVMVGLPTVLVGG</sequence>
<reference evidence="1 2" key="1">
    <citation type="submission" date="2021-03" db="EMBL/GenBank/DDBJ databases">
        <title>Sequencing the genomes of 1000 actinobacteria strains.</title>
        <authorList>
            <person name="Klenk H.-P."/>
        </authorList>
    </citation>
    <scope>NUCLEOTIDE SEQUENCE [LARGE SCALE GENOMIC DNA]</scope>
    <source>
        <strain evidence="1 2">DSM 15454</strain>
    </source>
</reference>
<proteinExistence type="predicted"/>